<proteinExistence type="predicted"/>
<dbReference type="Pfam" id="PF00535">
    <property type="entry name" value="Glycos_transf_2"/>
    <property type="match status" value="1"/>
</dbReference>
<name>A0ABW1SIY6_9LACO</name>
<sequence length="304" mass="35978">MKQKKVNILMATFNGEDFLCDQIKSIVRQTYTNWELYIGDDGSHDRTRKIIANFETLDSRIHLIKFKDSGSHGQLLNFKRLMYYVEPLDYDYIMFADQDDVWHENKVTDTLDSMLQIEKGPTLIYTNYDENDIHGNLNLRYGSLFHKKYGMQQLLLQNWIMGCTMMINRELADLGISIPLEAENHDNWLVLVALTYGKIYYLDESTMMHRIHENNVTKNISQNKFLRPEKRFLNDLKNKKKFRNRNINLMVKLLSIDFKKTTNYALLFLKILNTRSKLKRIALMEKNGFVGLNLHKTIKFLLMV</sequence>
<dbReference type="Proteomes" id="UP001596171">
    <property type="component" value="Unassembled WGS sequence"/>
</dbReference>
<gene>
    <name evidence="2" type="ORF">ACFP1L_04620</name>
</gene>
<protein>
    <submittedName>
        <fullName evidence="2">Glycosyltransferase</fullName>
        <ecNumber evidence="2">2.4.-.-</ecNumber>
    </submittedName>
</protein>
<dbReference type="EMBL" id="JBHSSE010000009">
    <property type="protein sequence ID" value="MFC6201184.1"/>
    <property type="molecule type" value="Genomic_DNA"/>
</dbReference>
<reference evidence="3" key="1">
    <citation type="journal article" date="2019" name="Int. J. Syst. Evol. Microbiol.">
        <title>The Global Catalogue of Microorganisms (GCM) 10K type strain sequencing project: providing services to taxonomists for standard genome sequencing and annotation.</title>
        <authorList>
            <consortium name="The Broad Institute Genomics Platform"/>
            <consortium name="The Broad Institute Genome Sequencing Center for Infectious Disease"/>
            <person name="Wu L."/>
            <person name="Ma J."/>
        </authorList>
    </citation>
    <scope>NUCLEOTIDE SEQUENCE [LARGE SCALE GENOMIC DNA]</scope>
    <source>
        <strain evidence="3">CCM 8930</strain>
    </source>
</reference>
<dbReference type="InterPro" id="IPR029044">
    <property type="entry name" value="Nucleotide-diphossugar_trans"/>
</dbReference>
<keyword evidence="2" id="KW-0808">Transferase</keyword>
<keyword evidence="2" id="KW-0328">Glycosyltransferase</keyword>
<dbReference type="RefSeq" id="WP_137616887.1">
    <property type="nucleotide sequence ID" value="NZ_BJDI01000013.1"/>
</dbReference>
<evidence type="ECO:0000259" key="1">
    <source>
        <dbReference type="Pfam" id="PF00535"/>
    </source>
</evidence>
<accession>A0ABW1SIY6</accession>
<dbReference type="PANTHER" id="PTHR22916">
    <property type="entry name" value="GLYCOSYLTRANSFERASE"/>
    <property type="match status" value="1"/>
</dbReference>
<evidence type="ECO:0000313" key="3">
    <source>
        <dbReference type="Proteomes" id="UP001596171"/>
    </source>
</evidence>
<keyword evidence="3" id="KW-1185">Reference proteome</keyword>
<dbReference type="GO" id="GO:0016757">
    <property type="term" value="F:glycosyltransferase activity"/>
    <property type="evidence" value="ECO:0007669"/>
    <property type="project" value="UniProtKB-KW"/>
</dbReference>
<comment type="caution">
    <text evidence="2">The sequence shown here is derived from an EMBL/GenBank/DDBJ whole genome shotgun (WGS) entry which is preliminary data.</text>
</comment>
<dbReference type="PANTHER" id="PTHR22916:SF3">
    <property type="entry name" value="UDP-GLCNAC:BETAGAL BETA-1,3-N-ACETYLGLUCOSAMINYLTRANSFERASE-LIKE PROTEIN 1"/>
    <property type="match status" value="1"/>
</dbReference>
<dbReference type="EC" id="2.4.-.-" evidence="2"/>
<organism evidence="2 3">
    <name type="scientific">Lactiplantibacillus nangangensis</name>
    <dbReference type="NCBI Taxonomy" id="2559917"/>
    <lineage>
        <taxon>Bacteria</taxon>
        <taxon>Bacillati</taxon>
        <taxon>Bacillota</taxon>
        <taxon>Bacilli</taxon>
        <taxon>Lactobacillales</taxon>
        <taxon>Lactobacillaceae</taxon>
        <taxon>Lactiplantibacillus</taxon>
    </lineage>
</organism>
<evidence type="ECO:0000313" key="2">
    <source>
        <dbReference type="EMBL" id="MFC6201184.1"/>
    </source>
</evidence>
<dbReference type="SUPFAM" id="SSF53448">
    <property type="entry name" value="Nucleotide-diphospho-sugar transferases"/>
    <property type="match status" value="1"/>
</dbReference>
<dbReference type="InterPro" id="IPR001173">
    <property type="entry name" value="Glyco_trans_2-like"/>
</dbReference>
<dbReference type="Gene3D" id="3.90.550.10">
    <property type="entry name" value="Spore Coat Polysaccharide Biosynthesis Protein SpsA, Chain A"/>
    <property type="match status" value="1"/>
</dbReference>
<feature type="domain" description="Glycosyltransferase 2-like" evidence="1">
    <location>
        <begin position="8"/>
        <end position="170"/>
    </location>
</feature>